<dbReference type="RefSeq" id="WP_146979530.1">
    <property type="nucleotide sequence ID" value="NZ_VOSM01000001.1"/>
</dbReference>
<keyword evidence="6 7" id="KW-0472">Membrane</keyword>
<evidence type="ECO:0000256" key="4">
    <source>
        <dbReference type="ARBA" id="ARBA00022692"/>
    </source>
</evidence>
<dbReference type="PANTHER" id="PTHR32063">
    <property type="match status" value="1"/>
</dbReference>
<keyword evidence="4 7" id="KW-0812">Transmembrane</keyword>
<dbReference type="Gene3D" id="3.30.2090.10">
    <property type="entry name" value="Multidrug efflux transporter AcrB TolC docking domain, DN and DC subdomains"/>
    <property type="match status" value="2"/>
</dbReference>
<evidence type="ECO:0000313" key="8">
    <source>
        <dbReference type="EMBL" id="TXD39097.1"/>
    </source>
</evidence>
<dbReference type="Proteomes" id="UP000321412">
    <property type="component" value="Unassembled WGS sequence"/>
</dbReference>
<feature type="transmembrane region" description="Helical" evidence="7">
    <location>
        <begin position="866"/>
        <end position="885"/>
    </location>
</feature>
<evidence type="ECO:0000313" key="9">
    <source>
        <dbReference type="Proteomes" id="UP000321412"/>
    </source>
</evidence>
<dbReference type="InterPro" id="IPR004763">
    <property type="entry name" value="CusA-like"/>
</dbReference>
<dbReference type="PRINTS" id="PR00702">
    <property type="entry name" value="ACRIFLAVINRP"/>
</dbReference>
<dbReference type="SUPFAM" id="SSF82714">
    <property type="entry name" value="Multidrug efflux transporter AcrB TolC docking domain, DN and DC subdomains"/>
    <property type="match status" value="2"/>
</dbReference>
<dbReference type="PANTHER" id="PTHR32063:SF4">
    <property type="entry name" value="SLR6043 PROTEIN"/>
    <property type="match status" value="1"/>
</dbReference>
<dbReference type="InterPro" id="IPR027463">
    <property type="entry name" value="AcrB_DN_DC_subdom"/>
</dbReference>
<accession>A0A5C6XB23</accession>
<dbReference type="OrthoDB" id="9798415at2"/>
<dbReference type="GO" id="GO:0005886">
    <property type="term" value="C:plasma membrane"/>
    <property type="evidence" value="ECO:0007669"/>
    <property type="project" value="UniProtKB-SubCell"/>
</dbReference>
<protein>
    <submittedName>
        <fullName evidence="8">Efflux RND transporter permease subunit</fullName>
    </submittedName>
</protein>
<name>A0A5C6XB23_9DELT</name>
<feature type="transmembrane region" description="Helical" evidence="7">
    <location>
        <begin position="445"/>
        <end position="463"/>
    </location>
</feature>
<keyword evidence="5 7" id="KW-1133">Transmembrane helix</keyword>
<evidence type="ECO:0000256" key="6">
    <source>
        <dbReference type="ARBA" id="ARBA00023136"/>
    </source>
</evidence>
<dbReference type="Gene3D" id="3.30.70.1320">
    <property type="entry name" value="Multidrug efflux transporter AcrB pore domain like"/>
    <property type="match status" value="1"/>
</dbReference>
<feature type="transmembrane region" description="Helical" evidence="7">
    <location>
        <begin position="966"/>
        <end position="986"/>
    </location>
</feature>
<dbReference type="SUPFAM" id="SSF82866">
    <property type="entry name" value="Multidrug efflux transporter AcrB transmembrane domain"/>
    <property type="match status" value="2"/>
</dbReference>
<evidence type="ECO:0000256" key="1">
    <source>
        <dbReference type="ARBA" id="ARBA00004651"/>
    </source>
</evidence>
<dbReference type="Pfam" id="PF00873">
    <property type="entry name" value="ACR_tran"/>
    <property type="match status" value="1"/>
</dbReference>
<dbReference type="NCBIfam" id="TIGR00914">
    <property type="entry name" value="2A0601"/>
    <property type="match status" value="1"/>
</dbReference>
<dbReference type="AlphaFoldDB" id="A0A5C6XB23"/>
<feature type="transmembrane region" description="Helical" evidence="7">
    <location>
        <begin position="916"/>
        <end position="936"/>
    </location>
</feature>
<evidence type="ECO:0000256" key="7">
    <source>
        <dbReference type="SAM" id="Phobius"/>
    </source>
</evidence>
<comment type="caution">
    <text evidence="8">The sequence shown here is derived from an EMBL/GenBank/DDBJ whole genome shotgun (WGS) entry which is preliminary data.</text>
</comment>
<evidence type="ECO:0000256" key="2">
    <source>
        <dbReference type="ARBA" id="ARBA00022448"/>
    </source>
</evidence>
<reference evidence="8 9" key="1">
    <citation type="submission" date="2019-08" db="EMBL/GenBank/DDBJ databases">
        <title>Bradymonadales sp. TMQ4.</title>
        <authorList>
            <person name="Liang Q."/>
        </authorList>
    </citation>
    <scope>NUCLEOTIDE SEQUENCE [LARGE SCALE GENOMIC DNA]</scope>
    <source>
        <strain evidence="8 9">TMQ4</strain>
    </source>
</reference>
<proteinExistence type="predicted"/>
<feature type="transmembrane region" description="Helical" evidence="7">
    <location>
        <begin position="998"/>
        <end position="1022"/>
    </location>
</feature>
<dbReference type="GO" id="GO:0042910">
    <property type="term" value="F:xenobiotic transmembrane transporter activity"/>
    <property type="evidence" value="ECO:0007669"/>
    <property type="project" value="TreeGrafter"/>
</dbReference>
<feature type="transmembrane region" description="Helical" evidence="7">
    <location>
        <begin position="365"/>
        <end position="385"/>
    </location>
</feature>
<organism evidence="8 9">
    <name type="scientific">Lujinxingia vulgaris</name>
    <dbReference type="NCBI Taxonomy" id="2600176"/>
    <lineage>
        <taxon>Bacteria</taxon>
        <taxon>Deltaproteobacteria</taxon>
        <taxon>Bradymonadales</taxon>
        <taxon>Lujinxingiaceae</taxon>
        <taxon>Lujinxingia</taxon>
    </lineage>
</organism>
<feature type="transmembrane region" description="Helical" evidence="7">
    <location>
        <begin position="529"/>
        <end position="552"/>
    </location>
</feature>
<feature type="transmembrane region" description="Helical" evidence="7">
    <location>
        <begin position="341"/>
        <end position="358"/>
    </location>
</feature>
<keyword evidence="2" id="KW-0813">Transport</keyword>
<dbReference type="GO" id="GO:0008324">
    <property type="term" value="F:monoatomic cation transmembrane transporter activity"/>
    <property type="evidence" value="ECO:0007669"/>
    <property type="project" value="InterPro"/>
</dbReference>
<dbReference type="Gene3D" id="1.20.1640.10">
    <property type="entry name" value="Multidrug efflux transporter AcrB transmembrane domain"/>
    <property type="match status" value="2"/>
</dbReference>
<evidence type="ECO:0000256" key="5">
    <source>
        <dbReference type="ARBA" id="ARBA00022989"/>
    </source>
</evidence>
<dbReference type="Gene3D" id="3.30.70.1430">
    <property type="entry name" value="Multidrug efflux transporter AcrB pore domain"/>
    <property type="match status" value="2"/>
</dbReference>
<keyword evidence="9" id="KW-1185">Reference proteome</keyword>
<dbReference type="InterPro" id="IPR001036">
    <property type="entry name" value="Acrflvin-R"/>
</dbReference>
<comment type="subcellular location">
    <subcellularLocation>
        <location evidence="1">Cell membrane</location>
        <topology evidence="1">Multi-pass membrane protein</topology>
    </subcellularLocation>
</comment>
<keyword evidence="3" id="KW-1003">Cell membrane</keyword>
<evidence type="ECO:0000256" key="3">
    <source>
        <dbReference type="ARBA" id="ARBA00022475"/>
    </source>
</evidence>
<dbReference type="EMBL" id="VOSM01000001">
    <property type="protein sequence ID" value="TXD39097.1"/>
    <property type="molecule type" value="Genomic_DNA"/>
</dbReference>
<sequence>MIDAMIRWSLANRLFVLVGAAALIVWGVLQMRQMPVDVFPDLTAPTVTVITEAHGMAPEETEQLITFPLESALNGASGVRRVRSSTSVGISVVWVEFEWGSDIYTARQLVAEKIQLVAPSLPPEIDPPVLSPISSIMGEILFVGLRAEDGAHSPGDLRTVADWQVRRRLMAVPGVSQVVPIGGDVMQYQVQVRPEKLAEHRVTLEEVVEAVRATNQNTSAGFYEQGGQEYLIYGLGRVGSTEDIANAVVRPDPKAPLRVMDLADVVMGSAIKRGDAAINGAPAVVMGIQKQPGVNTLKLSEELEAALQTVAEGLPEGMILEQRLLRQADFIETAVDNVTHALRDGALLVILIIGFFLLSGRATLITALAIPLSLVVTVLVLSAMGASLNTMTLGGMAIAVGALVDDAIIDVENVVRRLRERAAAGHQGSLLETVYLASKEVRGSIVFATMIIILVFLPLFFLQGVEGRLLQPLGVAYVVSLAASLLVALTVTPVLCALLLPGSRAVRDGEEPGPVRWLRRHYDALLSRVIGAWPLLVGLSVVGVVVAAVGAWSADRTFLPEFNEGALTISVVSFPGTSLAESNRLGDQVERILLEQPEVQATSRRTGRAELDEHAQGIHASEIDVRLEKKERSEAALLAELRRRFESVVGANVVIGQPISHRIDHMISGTRANIAVKIFGEDLGELRRLAEEVRAQMEGVPGVVDLAVEEQSNLPLAKVHFDRDALATYGLQVDDVAETIETAFYGRTVSRVLEEGRAVDLVVRYPEEALEDLDAVRQTMIPTAGGAWVPLEALADIQRDRGPNQISRENGQRKIVVMSNVGEGQALGAVVEEVSRRVSANVVMPPGYFVEYGGQFEAAQEATRTLSWLSLMVVLGIFLLLYVALSSGRDAGLVMLNLPLALIGGVIGVYVSGGVISVASLIGFITLFGIATRNGIMLVTHIRHLVEEEGVRDPLEAVSRGASERLAPILMTALASGLGLLPLALASGEPGSEIQAPMAIVIVFGLISSTALNMVVVPAVMLRFGSVARAVRGEDARA</sequence>
<dbReference type="Gene3D" id="3.30.70.1440">
    <property type="entry name" value="Multidrug efflux transporter AcrB pore domain"/>
    <property type="match status" value="1"/>
</dbReference>
<feature type="transmembrane region" description="Helical" evidence="7">
    <location>
        <begin position="475"/>
        <end position="500"/>
    </location>
</feature>
<gene>
    <name evidence="8" type="ORF">FRC98_01455</name>
</gene>
<dbReference type="SUPFAM" id="SSF82693">
    <property type="entry name" value="Multidrug efflux transporter AcrB pore domain, PN1, PN2, PC1 and PC2 subdomains"/>
    <property type="match status" value="3"/>
</dbReference>